<reference evidence="3" key="1">
    <citation type="submission" date="2020-01" db="EMBL/GenBank/DDBJ databases">
        <authorList>
            <consortium name="DOE Joint Genome Institute"/>
            <person name="Haridas S."/>
            <person name="Albert R."/>
            <person name="Binder M."/>
            <person name="Bloem J."/>
            <person name="Labutti K."/>
            <person name="Salamov A."/>
            <person name="Andreopoulos B."/>
            <person name="Baker S.E."/>
            <person name="Barry K."/>
            <person name="Bills G."/>
            <person name="Bluhm B.H."/>
            <person name="Cannon C."/>
            <person name="Castanera R."/>
            <person name="Culley D.E."/>
            <person name="Daum C."/>
            <person name="Ezra D."/>
            <person name="Gonzalez J.B."/>
            <person name="Henrissat B."/>
            <person name="Kuo A."/>
            <person name="Liang C."/>
            <person name="Lipzen A."/>
            <person name="Lutzoni F."/>
            <person name="Magnuson J."/>
            <person name="Mondo S."/>
            <person name="Nolan M."/>
            <person name="Ohm R."/>
            <person name="Pangilinan J."/>
            <person name="Park H.-J."/>
            <person name="Ramirez L."/>
            <person name="Alfaro M."/>
            <person name="Sun H."/>
            <person name="Tritt A."/>
            <person name="Yoshinaga Y."/>
            <person name="Zwiers L.-H."/>
            <person name="Turgeon B.G."/>
            <person name="Goodwin S.B."/>
            <person name="Spatafora J.W."/>
            <person name="Crous P.W."/>
            <person name="Grigoriev I.V."/>
        </authorList>
    </citation>
    <scope>NUCLEOTIDE SEQUENCE</scope>
    <source>
        <strain evidence="3">P77</strain>
    </source>
</reference>
<feature type="compositionally biased region" description="Polar residues" evidence="1">
    <location>
        <begin position="204"/>
        <end position="223"/>
    </location>
</feature>
<organism evidence="3 4">
    <name type="scientific">Decorospora gaudefroyi</name>
    <dbReference type="NCBI Taxonomy" id="184978"/>
    <lineage>
        <taxon>Eukaryota</taxon>
        <taxon>Fungi</taxon>
        <taxon>Dikarya</taxon>
        <taxon>Ascomycota</taxon>
        <taxon>Pezizomycotina</taxon>
        <taxon>Dothideomycetes</taxon>
        <taxon>Pleosporomycetidae</taxon>
        <taxon>Pleosporales</taxon>
        <taxon>Pleosporineae</taxon>
        <taxon>Pleosporaceae</taxon>
        <taxon>Decorospora</taxon>
    </lineage>
</organism>
<feature type="region of interest" description="Disordered" evidence="1">
    <location>
        <begin position="136"/>
        <end position="170"/>
    </location>
</feature>
<feature type="signal peptide" evidence="2">
    <location>
        <begin position="1"/>
        <end position="25"/>
    </location>
</feature>
<protein>
    <recommendedName>
        <fullName evidence="5">Granulins domain-containing protein</fullName>
    </recommendedName>
</protein>
<feature type="compositionally biased region" description="Basic residues" evidence="1">
    <location>
        <begin position="139"/>
        <end position="165"/>
    </location>
</feature>
<evidence type="ECO:0008006" key="5">
    <source>
        <dbReference type="Google" id="ProtNLM"/>
    </source>
</evidence>
<feature type="region of interest" description="Disordered" evidence="1">
    <location>
        <begin position="202"/>
        <end position="247"/>
    </location>
</feature>
<keyword evidence="2" id="KW-0732">Signal</keyword>
<evidence type="ECO:0000313" key="4">
    <source>
        <dbReference type="Proteomes" id="UP000800040"/>
    </source>
</evidence>
<evidence type="ECO:0000256" key="2">
    <source>
        <dbReference type="SAM" id="SignalP"/>
    </source>
</evidence>
<keyword evidence="4" id="KW-1185">Reference proteome</keyword>
<evidence type="ECO:0000313" key="3">
    <source>
        <dbReference type="EMBL" id="KAF1832988.1"/>
    </source>
</evidence>
<name>A0A6A5K6W0_9PLEO</name>
<evidence type="ECO:0000256" key="1">
    <source>
        <dbReference type="SAM" id="MobiDB-lite"/>
    </source>
</evidence>
<gene>
    <name evidence="3" type="ORF">BDW02DRAFT_599455</name>
</gene>
<dbReference type="AlphaFoldDB" id="A0A6A5K6W0"/>
<dbReference type="EMBL" id="ML975327">
    <property type="protein sequence ID" value="KAF1832988.1"/>
    <property type="molecule type" value="Genomic_DNA"/>
</dbReference>
<feature type="chain" id="PRO_5025508869" description="Granulins domain-containing protein" evidence="2">
    <location>
        <begin position="26"/>
        <end position="312"/>
    </location>
</feature>
<feature type="compositionally biased region" description="Polar residues" evidence="1">
    <location>
        <begin position="233"/>
        <end position="245"/>
    </location>
</feature>
<sequence>MSSKTMVTLPKLFHIILLLVPFATGSLHNPFPATQPQSHPIPTNTTISSSLDKRLSCATPAQTCGTTGCYKPDESKCCDQHTGAFGLCPQDGICCGNYCCPTGTECYVVKGEGQGDGLWCWPPDLPVLPENIPKETVVRKQKAQKPHKPQKPQKTGRPKPRKKSSASRPPTPTYLDLLLLLVMCVVANIRLDPVIVESRPMDDMSTQLRPRTKTTGSSLSPAKSTLLAASSPVVPQTNDKSSNNGIRIGMPEKLVIGAPAPAARAESHVSGHQGGHGESDAAHLGGVGGGVGGLDGGDLHGGVAETAISEPF</sequence>
<proteinExistence type="predicted"/>
<accession>A0A6A5K6W0</accession>
<dbReference type="Proteomes" id="UP000800040">
    <property type="component" value="Unassembled WGS sequence"/>
</dbReference>